<evidence type="ECO:0000256" key="2">
    <source>
        <dbReference type="ARBA" id="ARBA00022722"/>
    </source>
</evidence>
<keyword evidence="3" id="KW-0479">Metal-binding</keyword>
<gene>
    <name evidence="12" type="ORF">B0H16DRAFT_1749577</name>
</gene>
<dbReference type="Gene3D" id="3.30.420.10">
    <property type="entry name" value="Ribonuclease H-like superfamily/Ribonuclease H"/>
    <property type="match status" value="1"/>
</dbReference>
<keyword evidence="13" id="KW-1185">Reference proteome</keyword>
<sequence length="304" mass="33778">MTERTSNGRERVGNDQEDDESTYMTVKLKTSRKGNTSVKPTIMSAQALPAYEQMSVFTVLTEKGQAETALSVIQQGPIGLDTEFCDPPAPVINADGTAQMADPWQLMKLCVVQIAIPGEVFILPVKIMKAFPDNLRRILESEAIAKAGVGLPLDGKVLFDAIGNGLVIRNMVDIGLMTKYSRVELYLDQDQSPLGLERCVQDILHRKLDKELQKSVWSGSLTEAQVKYAGLDAQASLEVFSAVEPRLQQKALSVPRGIPVNWYTFDCREGKPTRLATAYNGAYMPWSAKFCTWYMAGRFRGYHF</sequence>
<feature type="domain" description="3'-5' exonuclease" evidence="11">
    <location>
        <begin position="57"/>
        <end position="248"/>
    </location>
</feature>
<keyword evidence="4" id="KW-0378">Hydrolase</keyword>
<evidence type="ECO:0000256" key="9">
    <source>
        <dbReference type="ARBA" id="ARBA00042761"/>
    </source>
</evidence>
<evidence type="ECO:0000256" key="3">
    <source>
        <dbReference type="ARBA" id="ARBA00022723"/>
    </source>
</evidence>
<dbReference type="GO" id="GO:0005634">
    <property type="term" value="C:nucleus"/>
    <property type="evidence" value="ECO:0007669"/>
    <property type="project" value="UniProtKB-SubCell"/>
</dbReference>
<dbReference type="InterPro" id="IPR036397">
    <property type="entry name" value="RNaseH_sf"/>
</dbReference>
<dbReference type="SMART" id="SM00474">
    <property type="entry name" value="35EXOc"/>
    <property type="match status" value="1"/>
</dbReference>
<dbReference type="GO" id="GO:0006139">
    <property type="term" value="P:nucleobase-containing compound metabolic process"/>
    <property type="evidence" value="ECO:0007669"/>
    <property type="project" value="InterPro"/>
</dbReference>
<name>A0AAD7DT74_9AGAR</name>
<dbReference type="Proteomes" id="UP001215598">
    <property type="component" value="Unassembled WGS sequence"/>
</dbReference>
<accession>A0AAD7DT74</accession>
<organism evidence="12 13">
    <name type="scientific">Mycena metata</name>
    <dbReference type="NCBI Taxonomy" id="1033252"/>
    <lineage>
        <taxon>Eukaryota</taxon>
        <taxon>Fungi</taxon>
        <taxon>Dikarya</taxon>
        <taxon>Basidiomycota</taxon>
        <taxon>Agaricomycotina</taxon>
        <taxon>Agaricomycetes</taxon>
        <taxon>Agaricomycetidae</taxon>
        <taxon>Agaricales</taxon>
        <taxon>Marasmiineae</taxon>
        <taxon>Mycenaceae</taxon>
        <taxon>Mycena</taxon>
    </lineage>
</organism>
<dbReference type="InterPro" id="IPR002562">
    <property type="entry name" value="3'-5'_exonuclease_dom"/>
</dbReference>
<dbReference type="PANTHER" id="PTHR13620:SF109">
    <property type="entry name" value="3'-5' EXONUCLEASE"/>
    <property type="match status" value="1"/>
</dbReference>
<dbReference type="EMBL" id="JARKIB010000583">
    <property type="protein sequence ID" value="KAJ7698792.1"/>
    <property type="molecule type" value="Genomic_DNA"/>
</dbReference>
<proteinExistence type="predicted"/>
<reference evidence="12" key="1">
    <citation type="submission" date="2023-03" db="EMBL/GenBank/DDBJ databases">
        <title>Massive genome expansion in bonnet fungi (Mycena s.s.) driven by repeated elements and novel gene families across ecological guilds.</title>
        <authorList>
            <consortium name="Lawrence Berkeley National Laboratory"/>
            <person name="Harder C.B."/>
            <person name="Miyauchi S."/>
            <person name="Viragh M."/>
            <person name="Kuo A."/>
            <person name="Thoen E."/>
            <person name="Andreopoulos B."/>
            <person name="Lu D."/>
            <person name="Skrede I."/>
            <person name="Drula E."/>
            <person name="Henrissat B."/>
            <person name="Morin E."/>
            <person name="Kohler A."/>
            <person name="Barry K."/>
            <person name="LaButti K."/>
            <person name="Morin E."/>
            <person name="Salamov A."/>
            <person name="Lipzen A."/>
            <person name="Mereny Z."/>
            <person name="Hegedus B."/>
            <person name="Baldrian P."/>
            <person name="Stursova M."/>
            <person name="Weitz H."/>
            <person name="Taylor A."/>
            <person name="Grigoriev I.V."/>
            <person name="Nagy L.G."/>
            <person name="Martin F."/>
            <person name="Kauserud H."/>
        </authorList>
    </citation>
    <scope>NUCLEOTIDE SEQUENCE</scope>
    <source>
        <strain evidence="12">CBHHK182m</strain>
    </source>
</reference>
<evidence type="ECO:0000256" key="7">
    <source>
        <dbReference type="ARBA" id="ARBA00023242"/>
    </source>
</evidence>
<comment type="subcellular location">
    <subcellularLocation>
        <location evidence="1">Nucleus</location>
    </subcellularLocation>
</comment>
<comment type="caution">
    <text evidence="12">The sequence shown here is derived from an EMBL/GenBank/DDBJ whole genome shotgun (WGS) entry which is preliminary data.</text>
</comment>
<evidence type="ECO:0000256" key="4">
    <source>
        <dbReference type="ARBA" id="ARBA00022801"/>
    </source>
</evidence>
<keyword evidence="6" id="KW-0460">Magnesium</keyword>
<evidence type="ECO:0000256" key="8">
    <source>
        <dbReference type="ARBA" id="ARBA00040531"/>
    </source>
</evidence>
<dbReference type="GO" id="GO:0003676">
    <property type="term" value="F:nucleic acid binding"/>
    <property type="evidence" value="ECO:0007669"/>
    <property type="project" value="InterPro"/>
</dbReference>
<evidence type="ECO:0000256" key="1">
    <source>
        <dbReference type="ARBA" id="ARBA00004123"/>
    </source>
</evidence>
<dbReference type="GO" id="GO:0008408">
    <property type="term" value="F:3'-5' exonuclease activity"/>
    <property type="evidence" value="ECO:0007669"/>
    <property type="project" value="InterPro"/>
</dbReference>
<evidence type="ECO:0000256" key="10">
    <source>
        <dbReference type="SAM" id="MobiDB-lite"/>
    </source>
</evidence>
<keyword evidence="2" id="KW-0540">Nuclease</keyword>
<evidence type="ECO:0000313" key="12">
    <source>
        <dbReference type="EMBL" id="KAJ7698792.1"/>
    </source>
</evidence>
<dbReference type="InterPro" id="IPR012337">
    <property type="entry name" value="RNaseH-like_sf"/>
</dbReference>
<dbReference type="SUPFAM" id="SSF53098">
    <property type="entry name" value="Ribonuclease H-like"/>
    <property type="match status" value="1"/>
</dbReference>
<keyword evidence="7" id="KW-0539">Nucleus</keyword>
<evidence type="ECO:0000256" key="6">
    <source>
        <dbReference type="ARBA" id="ARBA00022842"/>
    </source>
</evidence>
<evidence type="ECO:0000313" key="13">
    <source>
        <dbReference type="Proteomes" id="UP001215598"/>
    </source>
</evidence>
<dbReference type="Pfam" id="PF01612">
    <property type="entry name" value="DNA_pol_A_exo1"/>
    <property type="match status" value="1"/>
</dbReference>
<evidence type="ECO:0000259" key="11">
    <source>
        <dbReference type="SMART" id="SM00474"/>
    </source>
</evidence>
<dbReference type="PANTHER" id="PTHR13620">
    <property type="entry name" value="3-5 EXONUCLEASE"/>
    <property type="match status" value="1"/>
</dbReference>
<dbReference type="GO" id="GO:0046872">
    <property type="term" value="F:metal ion binding"/>
    <property type="evidence" value="ECO:0007669"/>
    <property type="project" value="UniProtKB-KW"/>
</dbReference>
<dbReference type="InterPro" id="IPR051132">
    <property type="entry name" value="3-5_Exonuclease_domain"/>
</dbReference>
<keyword evidence="5" id="KW-0269">Exonuclease</keyword>
<feature type="region of interest" description="Disordered" evidence="10">
    <location>
        <begin position="1"/>
        <end position="23"/>
    </location>
</feature>
<evidence type="ECO:0000256" key="5">
    <source>
        <dbReference type="ARBA" id="ARBA00022839"/>
    </source>
</evidence>
<feature type="compositionally biased region" description="Basic and acidic residues" evidence="10">
    <location>
        <begin position="1"/>
        <end position="14"/>
    </location>
</feature>
<protein>
    <recommendedName>
        <fullName evidence="8">3'-5' exonuclease</fullName>
    </recommendedName>
    <alternativeName>
        <fullName evidence="9">Werner Syndrome-like exonuclease</fullName>
    </alternativeName>
</protein>
<dbReference type="AlphaFoldDB" id="A0AAD7DT74"/>